<feature type="region of interest" description="Disordered" evidence="7">
    <location>
        <begin position="798"/>
        <end position="833"/>
    </location>
</feature>
<gene>
    <name evidence="9" type="ORF">DB88DRAFT_478863</name>
</gene>
<evidence type="ECO:0000256" key="1">
    <source>
        <dbReference type="ARBA" id="ARBA00004141"/>
    </source>
</evidence>
<keyword evidence="10" id="KW-1185">Reference proteome</keyword>
<reference evidence="9" key="1">
    <citation type="submission" date="2023-02" db="EMBL/GenBank/DDBJ databases">
        <title>Identification and recombinant expression of a fungal hydrolase from Papiliotrema laurentii that hydrolyzes apple cutin and clears colloidal polyester polyurethane.</title>
        <authorList>
            <consortium name="DOE Joint Genome Institute"/>
            <person name="Roman V.A."/>
            <person name="Bojanowski C."/>
            <person name="Crable B.R."/>
            <person name="Wagner D.N."/>
            <person name="Hung C.S."/>
            <person name="Nadeau L.J."/>
            <person name="Schratz L."/>
            <person name="Haridas S."/>
            <person name="Pangilinan J."/>
            <person name="Lipzen A."/>
            <person name="Na H."/>
            <person name="Yan M."/>
            <person name="Ng V."/>
            <person name="Grigoriev I.V."/>
            <person name="Spatafora J.W."/>
            <person name="Barlow D."/>
            <person name="Biffinger J."/>
            <person name="Kelley-Loughnane N."/>
            <person name="Varaljay V.A."/>
            <person name="Crookes-Goodson W.J."/>
        </authorList>
    </citation>
    <scope>NUCLEOTIDE SEQUENCE</scope>
    <source>
        <strain evidence="9">5307AH</strain>
    </source>
</reference>
<feature type="compositionally biased region" description="Basic and acidic residues" evidence="7">
    <location>
        <begin position="184"/>
        <end position="201"/>
    </location>
</feature>
<evidence type="ECO:0000256" key="4">
    <source>
        <dbReference type="ARBA" id="ARBA00022989"/>
    </source>
</evidence>
<evidence type="ECO:0000256" key="5">
    <source>
        <dbReference type="ARBA" id="ARBA00023065"/>
    </source>
</evidence>
<name>A0AAD9FWT7_PAPLA</name>
<dbReference type="EMBL" id="JAODAN010000001">
    <property type="protein sequence ID" value="KAK1927679.1"/>
    <property type="molecule type" value="Genomic_DNA"/>
</dbReference>
<comment type="caution">
    <text evidence="9">The sequence shown here is derived from an EMBL/GenBank/DDBJ whole genome shotgun (WGS) entry which is preliminary data.</text>
</comment>
<sequence length="833" mass="93061">MVSLSTTSLRGLTKHLNFFRYHLLFFTFTPLIFSGIFYGANANASPNKTAPGVHKVEYIDSLFLCFSAMTTTGLVTVNISSIQPFQQVLLFLLFIVGDFSFVSLIMVLVRKRFFRKQCTELLRGSENLRTSRTKSIFTKPYRMASNAVNLKRFRPEHVSAPIEAKPVDDFALGREVESPVDFDTSDRSTSSHDQGERRHFQGDFPETSERSSATVGQSTAVQVRADQPGDTSSSTGQSGGHHASHKLNGRASTIQITGPNPVRTRQMLRARTRGMSLGGVPDVAPDEWQSHAPLRRTSTRLSAAHHPLLQPLQLKHKGLGGFPSPLRLAGRLLTQETSSVLRQRLGKAAHGYSLSLHRTHTHVSGDAELGEHPWHHVRATVAHWMPSKISGLVIGRNSRFFTEELDDEELQELGGVEYRALRLLSRLVPVYILASQVIPFAIIAIYFAKVNSWNSAFETNPGVQENSVNKTWASFFVVVSAYTGCGMSLIDESLIPFATCYLQIYVLIAVLLAGNHALPMMLRLIIWLGTKIWRKGQLHETLHFLLDHPRRCFLYLFPSHQTWYLLLLLIAFIGIEMFGFLVLNIGLPVIQNMSSFQRFSDALIQSLSVRASGLTIVAIGNMAPAVLFLYIILMYVAIYPIAMSVRSTNVYEEQALGVYEPENGDESGESEPAFGGRKHEIFSKYLAWHIRRQLAFDIWPLALAIFLICIVERDQLLDAELSTWFTIFRVIFECTSGYATIGLSLGTPDNNFSFCGEFKPLSKLILIVVMLRGRHRGLPVAIDRAILLPQAYARIDRRATESSPGADEPRAPDSGQSRTLPGERQQSVRLKTG</sequence>
<evidence type="ECO:0000256" key="6">
    <source>
        <dbReference type="ARBA" id="ARBA00023136"/>
    </source>
</evidence>
<proteinExistence type="predicted"/>
<organism evidence="9 10">
    <name type="scientific">Papiliotrema laurentii</name>
    <name type="common">Cryptococcus laurentii</name>
    <dbReference type="NCBI Taxonomy" id="5418"/>
    <lineage>
        <taxon>Eukaryota</taxon>
        <taxon>Fungi</taxon>
        <taxon>Dikarya</taxon>
        <taxon>Basidiomycota</taxon>
        <taxon>Agaricomycotina</taxon>
        <taxon>Tremellomycetes</taxon>
        <taxon>Tremellales</taxon>
        <taxon>Rhynchogastremaceae</taxon>
        <taxon>Papiliotrema</taxon>
    </lineage>
</organism>
<evidence type="ECO:0000256" key="7">
    <source>
        <dbReference type="SAM" id="MobiDB-lite"/>
    </source>
</evidence>
<dbReference type="GO" id="GO:1990573">
    <property type="term" value="P:potassium ion import across plasma membrane"/>
    <property type="evidence" value="ECO:0007669"/>
    <property type="project" value="TreeGrafter"/>
</dbReference>
<feature type="transmembrane region" description="Helical" evidence="8">
    <location>
        <begin position="88"/>
        <end position="109"/>
    </location>
</feature>
<keyword evidence="4 8" id="KW-1133">Transmembrane helix</keyword>
<dbReference type="PANTHER" id="PTHR31064:SF30">
    <property type="entry name" value="HIGH-AFFINITY POTASSIUM TRANSPORT PROTEIN-RELATED"/>
    <property type="match status" value="1"/>
</dbReference>
<feature type="transmembrane region" description="Helical" evidence="8">
    <location>
        <begin position="563"/>
        <end position="590"/>
    </location>
</feature>
<keyword evidence="3 8" id="KW-0812">Transmembrane</keyword>
<feature type="compositionally biased region" description="Polar residues" evidence="7">
    <location>
        <begin position="814"/>
        <end position="833"/>
    </location>
</feature>
<dbReference type="InterPro" id="IPR003445">
    <property type="entry name" value="Cat_transpt"/>
</dbReference>
<accession>A0AAD9FWT7</accession>
<comment type="subcellular location">
    <subcellularLocation>
        <location evidence="1">Membrane</location>
        <topology evidence="1">Multi-pass membrane protein</topology>
    </subcellularLocation>
</comment>
<dbReference type="Pfam" id="PF02386">
    <property type="entry name" value="TrkH"/>
    <property type="match status" value="1"/>
</dbReference>
<dbReference type="AlphaFoldDB" id="A0AAD9FWT7"/>
<evidence type="ECO:0000256" key="2">
    <source>
        <dbReference type="ARBA" id="ARBA00022448"/>
    </source>
</evidence>
<keyword evidence="6 8" id="KW-0472">Membrane</keyword>
<feature type="transmembrane region" description="Helical" evidence="8">
    <location>
        <begin position="20"/>
        <end position="40"/>
    </location>
</feature>
<feature type="compositionally biased region" description="Polar residues" evidence="7">
    <location>
        <begin position="210"/>
        <end position="221"/>
    </location>
</feature>
<evidence type="ECO:0000256" key="3">
    <source>
        <dbReference type="ARBA" id="ARBA00022692"/>
    </source>
</evidence>
<dbReference type="InterPro" id="IPR051143">
    <property type="entry name" value="TrkH_K-transport"/>
</dbReference>
<dbReference type="PANTHER" id="PTHR31064">
    <property type="entry name" value="POTASSIUM TRANSPORT PROTEIN DDB_G0292412-RELATED"/>
    <property type="match status" value="1"/>
</dbReference>
<evidence type="ECO:0000256" key="8">
    <source>
        <dbReference type="SAM" id="Phobius"/>
    </source>
</evidence>
<evidence type="ECO:0000313" key="9">
    <source>
        <dbReference type="EMBL" id="KAK1927679.1"/>
    </source>
</evidence>
<feature type="region of interest" description="Disordered" evidence="7">
    <location>
        <begin position="178"/>
        <end position="263"/>
    </location>
</feature>
<keyword evidence="2" id="KW-0813">Transport</keyword>
<protein>
    <submittedName>
        <fullName evidence="9">Cation transport protein-domain-containing protein</fullName>
    </submittedName>
</protein>
<dbReference type="GO" id="GO:0005886">
    <property type="term" value="C:plasma membrane"/>
    <property type="evidence" value="ECO:0007669"/>
    <property type="project" value="TreeGrafter"/>
</dbReference>
<feature type="transmembrane region" description="Helical" evidence="8">
    <location>
        <begin position="472"/>
        <end position="490"/>
    </location>
</feature>
<dbReference type="GO" id="GO:0140107">
    <property type="term" value="F:high-affinity potassium ion transmembrane transporter activity"/>
    <property type="evidence" value="ECO:0007669"/>
    <property type="project" value="TreeGrafter"/>
</dbReference>
<feature type="transmembrane region" description="Helical" evidence="8">
    <location>
        <begin position="61"/>
        <end position="82"/>
    </location>
</feature>
<feature type="transmembrane region" description="Helical" evidence="8">
    <location>
        <begin position="502"/>
        <end position="526"/>
    </location>
</feature>
<feature type="transmembrane region" description="Helical" evidence="8">
    <location>
        <begin position="611"/>
        <end position="638"/>
    </location>
</feature>
<dbReference type="Proteomes" id="UP001182556">
    <property type="component" value="Unassembled WGS sequence"/>
</dbReference>
<dbReference type="GO" id="GO:0030007">
    <property type="term" value="P:intracellular potassium ion homeostasis"/>
    <property type="evidence" value="ECO:0007669"/>
    <property type="project" value="TreeGrafter"/>
</dbReference>
<evidence type="ECO:0000313" key="10">
    <source>
        <dbReference type="Proteomes" id="UP001182556"/>
    </source>
</evidence>
<feature type="transmembrane region" description="Helical" evidence="8">
    <location>
        <begin position="428"/>
        <end position="448"/>
    </location>
</feature>
<keyword evidence="5" id="KW-0406">Ion transport</keyword>